<protein>
    <submittedName>
        <fullName evidence="1">Uncharacterized protein</fullName>
    </submittedName>
</protein>
<organism evidence="1 2">
    <name type="scientific">Malus baccata</name>
    <name type="common">Siberian crab apple</name>
    <name type="synonym">Pyrus baccata</name>
    <dbReference type="NCBI Taxonomy" id="106549"/>
    <lineage>
        <taxon>Eukaryota</taxon>
        <taxon>Viridiplantae</taxon>
        <taxon>Streptophyta</taxon>
        <taxon>Embryophyta</taxon>
        <taxon>Tracheophyta</taxon>
        <taxon>Spermatophyta</taxon>
        <taxon>Magnoliopsida</taxon>
        <taxon>eudicotyledons</taxon>
        <taxon>Gunneridae</taxon>
        <taxon>Pentapetalae</taxon>
        <taxon>rosids</taxon>
        <taxon>fabids</taxon>
        <taxon>Rosales</taxon>
        <taxon>Rosaceae</taxon>
        <taxon>Amygdaloideae</taxon>
        <taxon>Maleae</taxon>
        <taxon>Malus</taxon>
    </lineage>
</organism>
<proteinExistence type="predicted"/>
<dbReference type="InterPro" id="IPR038357">
    <property type="entry name" value="KEN_sf"/>
</dbReference>
<evidence type="ECO:0000313" key="1">
    <source>
        <dbReference type="EMBL" id="TQD81543.1"/>
    </source>
</evidence>
<accession>A0A540L4Y8</accession>
<keyword evidence="2" id="KW-1185">Reference proteome</keyword>
<reference evidence="1 2" key="1">
    <citation type="journal article" date="2019" name="G3 (Bethesda)">
        <title>Sequencing of a Wild Apple (Malus baccata) Genome Unravels the Differences Between Cultivated and Wild Apple Species Regarding Disease Resistance and Cold Tolerance.</title>
        <authorList>
            <person name="Chen X."/>
        </authorList>
    </citation>
    <scope>NUCLEOTIDE SEQUENCE [LARGE SCALE GENOMIC DNA]</scope>
    <source>
        <strain evidence="2">cv. Shandingzi</strain>
        <tissue evidence="1">Leaves</tissue>
    </source>
</reference>
<comment type="caution">
    <text evidence="1">The sequence shown here is derived from an EMBL/GenBank/DDBJ whole genome shotgun (WGS) entry which is preliminary data.</text>
</comment>
<gene>
    <name evidence="1" type="ORF">C1H46_032905</name>
</gene>
<dbReference type="Proteomes" id="UP000315295">
    <property type="component" value="Unassembled WGS sequence"/>
</dbReference>
<dbReference type="EMBL" id="VIEB01000762">
    <property type="protein sequence ID" value="TQD81543.1"/>
    <property type="molecule type" value="Genomic_DNA"/>
</dbReference>
<name>A0A540L4Y8_MALBA</name>
<dbReference type="AlphaFoldDB" id="A0A540L4Y8"/>
<evidence type="ECO:0000313" key="2">
    <source>
        <dbReference type="Proteomes" id="UP000315295"/>
    </source>
</evidence>
<dbReference type="Gene3D" id="1.20.1440.180">
    <property type="entry name" value="KEN domain"/>
    <property type="match status" value="1"/>
</dbReference>
<sequence length="247" mass="29614">MESLDSILLRDRLKSKWDGDRLNVKYRNITRFVLQELFGRDNDRGSLHPNCIFLTSGEAKVEPSYSPYLFRQEFILLIDDMLRTRNNPEKSELTHFIKMASKRKITFKQLFHHPLLQSTTERFRFPTRAVLKFKYNRKENWEQEYERFNKREVNFDSQIQKSIYKDAFKLLLNHEGTGYKNTVVDVLRFSKNAANHINQHLKKLSKNSMTEEEIENELTKVFPTRLIDLYEFLVNKDISMDFLGLKY</sequence>